<dbReference type="Gene3D" id="1.20.1110.10">
    <property type="entry name" value="Calcium-transporting ATPase, transmembrane domain"/>
    <property type="match status" value="1"/>
</dbReference>
<dbReference type="NCBIfam" id="TIGR01494">
    <property type="entry name" value="ATPase_P-type"/>
    <property type="match status" value="2"/>
</dbReference>
<keyword evidence="14 20" id="KW-1133">Transmembrane helix</keyword>
<keyword evidence="6" id="KW-1003">Cell membrane</keyword>
<evidence type="ECO:0000256" key="7">
    <source>
        <dbReference type="ARBA" id="ARBA00022519"/>
    </source>
</evidence>
<dbReference type="Gene3D" id="3.40.1110.10">
    <property type="entry name" value="Calcium-transporting ATPase, cytoplasmic domain N"/>
    <property type="match status" value="1"/>
</dbReference>
<evidence type="ECO:0000256" key="12">
    <source>
        <dbReference type="ARBA" id="ARBA00022842"/>
    </source>
</evidence>
<dbReference type="NCBIfam" id="TIGR01524">
    <property type="entry name" value="ATPase-IIIB_Mg"/>
    <property type="match status" value="1"/>
</dbReference>
<dbReference type="InterPro" id="IPR036412">
    <property type="entry name" value="HAD-like_sf"/>
</dbReference>
<keyword evidence="23" id="KW-1185">Reference proteome</keyword>
<evidence type="ECO:0000256" key="10">
    <source>
        <dbReference type="ARBA" id="ARBA00022741"/>
    </source>
</evidence>
<dbReference type="Pfam" id="PF00689">
    <property type="entry name" value="Cation_ATPase_C"/>
    <property type="match status" value="1"/>
</dbReference>
<evidence type="ECO:0000256" key="13">
    <source>
        <dbReference type="ARBA" id="ARBA00022967"/>
    </source>
</evidence>
<keyword evidence="9 20" id="KW-0812">Transmembrane</keyword>
<feature type="transmembrane region" description="Helical" evidence="20">
    <location>
        <begin position="293"/>
        <end position="318"/>
    </location>
</feature>
<feature type="transmembrane region" description="Helical" evidence="20">
    <location>
        <begin position="105"/>
        <end position="124"/>
    </location>
</feature>
<feature type="domain" description="Cation-transporting P-type ATPase N-terminal" evidence="21">
    <location>
        <begin position="29"/>
        <end position="101"/>
    </location>
</feature>
<evidence type="ECO:0000313" key="23">
    <source>
        <dbReference type="Proteomes" id="UP001597260"/>
    </source>
</evidence>
<dbReference type="SUPFAM" id="SSF81653">
    <property type="entry name" value="Calcium ATPase, transduction domain A"/>
    <property type="match status" value="1"/>
</dbReference>
<evidence type="ECO:0000256" key="20">
    <source>
        <dbReference type="SAM" id="Phobius"/>
    </source>
</evidence>
<dbReference type="SFLD" id="SFLDS00003">
    <property type="entry name" value="Haloacid_Dehalogenase"/>
    <property type="match status" value="1"/>
</dbReference>
<dbReference type="InterPro" id="IPR001757">
    <property type="entry name" value="P_typ_ATPase"/>
</dbReference>
<feature type="transmembrane region" description="Helical" evidence="20">
    <location>
        <begin position="798"/>
        <end position="814"/>
    </location>
</feature>
<comment type="function">
    <text evidence="1">Mediates magnesium influx to the cytosol.</text>
</comment>
<dbReference type="InterPro" id="IPR006068">
    <property type="entry name" value="ATPase_P-typ_cation-transptr_C"/>
</dbReference>
<comment type="caution">
    <text evidence="22">The sequence shown here is derived from an EMBL/GenBank/DDBJ whole genome shotgun (WGS) entry which is preliminary data.</text>
</comment>
<evidence type="ECO:0000256" key="3">
    <source>
        <dbReference type="ARBA" id="ARBA00008746"/>
    </source>
</evidence>
<evidence type="ECO:0000256" key="15">
    <source>
        <dbReference type="ARBA" id="ARBA00023136"/>
    </source>
</evidence>
<dbReference type="InterPro" id="IPR004014">
    <property type="entry name" value="ATPase_P-typ_cation-transptr_N"/>
</dbReference>
<evidence type="ECO:0000256" key="19">
    <source>
        <dbReference type="SAM" id="MobiDB-lite"/>
    </source>
</evidence>
<dbReference type="Proteomes" id="UP001597260">
    <property type="component" value="Unassembled WGS sequence"/>
</dbReference>
<feature type="region of interest" description="Disordered" evidence="19">
    <location>
        <begin position="1"/>
        <end position="29"/>
    </location>
</feature>
<evidence type="ECO:0000256" key="9">
    <source>
        <dbReference type="ARBA" id="ARBA00022692"/>
    </source>
</evidence>
<evidence type="ECO:0000256" key="16">
    <source>
        <dbReference type="ARBA" id="ARBA00029806"/>
    </source>
</evidence>
<keyword evidence="10" id="KW-0547">Nucleotide-binding</keyword>
<dbReference type="EMBL" id="JBHTMP010000009">
    <property type="protein sequence ID" value="MFD1321053.1"/>
    <property type="molecule type" value="Genomic_DNA"/>
</dbReference>
<dbReference type="InterPro" id="IPR006415">
    <property type="entry name" value="P-type_ATPase_IIIB"/>
</dbReference>
<comment type="catalytic activity">
    <reaction evidence="18">
        <text>ATP + H2O = ADP + phosphate + H(+)</text>
        <dbReference type="Rhea" id="RHEA:13065"/>
        <dbReference type="ChEBI" id="CHEBI:15377"/>
        <dbReference type="ChEBI" id="CHEBI:15378"/>
        <dbReference type="ChEBI" id="CHEBI:30616"/>
        <dbReference type="ChEBI" id="CHEBI:43474"/>
        <dbReference type="ChEBI" id="CHEBI:456216"/>
    </reaction>
</comment>
<dbReference type="SMART" id="SM00831">
    <property type="entry name" value="Cation_ATPase_N"/>
    <property type="match status" value="1"/>
</dbReference>
<dbReference type="PROSITE" id="PS00154">
    <property type="entry name" value="ATPASE_E1_E2"/>
    <property type="match status" value="1"/>
</dbReference>
<feature type="compositionally biased region" description="Polar residues" evidence="19">
    <location>
        <begin position="11"/>
        <end position="22"/>
    </location>
</feature>
<comment type="catalytic activity">
    <reaction evidence="17">
        <text>Mg(2+)(out) + ATP + H2O = Mg(2+)(in) + ADP + phosphate + H(+)</text>
        <dbReference type="Rhea" id="RHEA:10260"/>
        <dbReference type="ChEBI" id="CHEBI:15377"/>
        <dbReference type="ChEBI" id="CHEBI:15378"/>
        <dbReference type="ChEBI" id="CHEBI:18420"/>
        <dbReference type="ChEBI" id="CHEBI:30616"/>
        <dbReference type="ChEBI" id="CHEBI:43474"/>
        <dbReference type="ChEBI" id="CHEBI:456216"/>
        <dbReference type="EC" id="7.2.2.14"/>
    </reaction>
</comment>
<keyword evidence="15 20" id="KW-0472">Membrane</keyword>
<feature type="transmembrane region" description="Helical" evidence="20">
    <location>
        <begin position="267"/>
        <end position="287"/>
    </location>
</feature>
<dbReference type="Gene3D" id="2.70.150.10">
    <property type="entry name" value="Calcium-transporting ATPase, cytoplasmic transduction domain A"/>
    <property type="match status" value="1"/>
</dbReference>
<keyword evidence="13" id="KW-1278">Translocase</keyword>
<dbReference type="InterPro" id="IPR008250">
    <property type="entry name" value="ATPase_P-typ_transduc_dom_A_sf"/>
</dbReference>
<dbReference type="InterPro" id="IPR018303">
    <property type="entry name" value="ATPase_P-typ_P_site"/>
</dbReference>
<dbReference type="InterPro" id="IPR023299">
    <property type="entry name" value="ATPase_P-typ_cyto_dom_N"/>
</dbReference>
<evidence type="ECO:0000256" key="1">
    <source>
        <dbReference type="ARBA" id="ARBA00003954"/>
    </source>
</evidence>
<accession>A0ABW3YDA1</accession>
<reference evidence="23" key="1">
    <citation type="journal article" date="2019" name="Int. J. Syst. Evol. Microbiol.">
        <title>The Global Catalogue of Microorganisms (GCM) 10K type strain sequencing project: providing services to taxonomists for standard genome sequencing and annotation.</title>
        <authorList>
            <consortium name="The Broad Institute Genomics Platform"/>
            <consortium name="The Broad Institute Genome Sequencing Center for Infectious Disease"/>
            <person name="Wu L."/>
            <person name="Ma J."/>
        </authorList>
    </citation>
    <scope>NUCLEOTIDE SEQUENCE [LARGE SCALE GENOMIC DNA]</scope>
    <source>
        <strain evidence="23">JCM 31037</strain>
    </source>
</reference>
<dbReference type="Gene3D" id="3.40.50.1000">
    <property type="entry name" value="HAD superfamily/HAD-like"/>
    <property type="match status" value="1"/>
</dbReference>
<keyword evidence="8" id="KW-0597">Phosphoprotein</keyword>
<dbReference type="RefSeq" id="WP_377568791.1">
    <property type="nucleotide sequence ID" value="NZ_JBHTMP010000009.1"/>
</dbReference>
<name>A0ABW3YDA1_9ACTN</name>
<dbReference type="Pfam" id="PF00122">
    <property type="entry name" value="E1-E2_ATPase"/>
    <property type="match status" value="1"/>
</dbReference>
<evidence type="ECO:0000256" key="18">
    <source>
        <dbReference type="ARBA" id="ARBA00049360"/>
    </source>
</evidence>
<evidence type="ECO:0000256" key="5">
    <source>
        <dbReference type="ARBA" id="ARBA00013555"/>
    </source>
</evidence>
<dbReference type="EC" id="7.2.2.14" evidence="4"/>
<proteinExistence type="inferred from homology"/>
<evidence type="ECO:0000313" key="22">
    <source>
        <dbReference type="EMBL" id="MFD1321053.1"/>
    </source>
</evidence>
<feature type="transmembrane region" description="Helical" evidence="20">
    <location>
        <begin position="767"/>
        <end position="786"/>
    </location>
</feature>
<sequence>MPESREPDRASTGTARTPSPRSGASPVVQAAATGPEEVLTSLGGNRDGLTAGEAARRLTEHGPNVVSTYRLSALSVLARQLRSPLLALLLAAAAVSFVVGQRTDAVVIGVILAISVGFGFVNEYRAERTGASLHERIQHTAQVVRDGAVQRVNERDVVPGDLLRLGLGSVVAADVRLIEAERLVCDESVLTGESVTVVKQTAPVAPGAALADLTSCCLMGTVVRGGAGLGVVVATGADTEFGRVAAGLSRRRTETEFQTGLRRFSLMLARIAGVLTALIFVVNLFTHKPIIDAVLFSLAIAVGITPQLLPAVVTTTLATGSRRLAARRVLVKRLVCVEDLGNVEVLFTDKTGTLTEGTVRLRTTLNRDGQPDDRLLLLGLVAGDRDPAQRDDQDQGNPLDVALCQAPAAASQPVGDYRRIGVLPFDSDRRRVTVLVDTPHGRQLVVKGAPEEVMTLCTDVPPDGQAMLADQVAAGARVLTVATRPAPDLEHPTPQDERDLSFAGLLIFDDAVKAQARNALAQLARLGVAVKVITGDHPAVAERVCRDLGLTVTGVLTGKELGEIADGDLPATVAATTIFGRVGPDDKARIVHAQRSVGADVAFLGDGVNDAVALHTADVGISVDTATDVAKDAADVLLLEKDLGVLAQGVTEGRRAFANTIKYILMGTSSNFGNMFSAAGASTFLSFLPLLPSQILLNNLIYDLTQVAIPSDRVDPEQLARPAHWSLREIRRFMFIFGPLSSMFDFLTFALLLLLLHAGPPEFRSGWFVESLATQTLVIFVIRTQVSPFWRSRPSRPLLFAALAGVTVAVLLPYSPLAGTLGFTRLPSVFLIVVVVLVAVYLAMVETTKRILFSSSNLLRPAPGPRRPERPHRSAAARMINRFTTHHPRRRSRTVGAAA</sequence>
<organism evidence="22 23">
    <name type="scientific">Micromonospora sonneratiae</name>
    <dbReference type="NCBI Taxonomy" id="1184706"/>
    <lineage>
        <taxon>Bacteria</taxon>
        <taxon>Bacillati</taxon>
        <taxon>Actinomycetota</taxon>
        <taxon>Actinomycetes</taxon>
        <taxon>Micromonosporales</taxon>
        <taxon>Micromonosporaceae</taxon>
        <taxon>Micromonospora</taxon>
    </lineage>
</organism>
<dbReference type="InterPro" id="IPR023214">
    <property type="entry name" value="HAD_sf"/>
</dbReference>
<dbReference type="InterPro" id="IPR023298">
    <property type="entry name" value="ATPase_P-typ_TM_dom_sf"/>
</dbReference>
<dbReference type="InterPro" id="IPR059000">
    <property type="entry name" value="ATPase_P-type_domA"/>
</dbReference>
<feature type="transmembrane region" description="Helical" evidence="20">
    <location>
        <begin position="81"/>
        <end position="99"/>
    </location>
</feature>
<dbReference type="PANTHER" id="PTHR42861">
    <property type="entry name" value="CALCIUM-TRANSPORTING ATPASE"/>
    <property type="match status" value="1"/>
</dbReference>
<dbReference type="SFLD" id="SFLDF00027">
    <property type="entry name" value="p-type_atpase"/>
    <property type="match status" value="1"/>
</dbReference>
<feature type="transmembrane region" description="Helical" evidence="20">
    <location>
        <begin position="733"/>
        <end position="755"/>
    </location>
</feature>
<evidence type="ECO:0000259" key="21">
    <source>
        <dbReference type="SMART" id="SM00831"/>
    </source>
</evidence>
<dbReference type="SUPFAM" id="SSF56784">
    <property type="entry name" value="HAD-like"/>
    <property type="match status" value="1"/>
</dbReference>
<evidence type="ECO:0000256" key="11">
    <source>
        <dbReference type="ARBA" id="ARBA00022840"/>
    </source>
</evidence>
<evidence type="ECO:0000256" key="6">
    <source>
        <dbReference type="ARBA" id="ARBA00022475"/>
    </source>
</evidence>
<keyword evidence="12" id="KW-0460">Magnesium</keyword>
<evidence type="ECO:0000256" key="17">
    <source>
        <dbReference type="ARBA" id="ARBA00047295"/>
    </source>
</evidence>
<comment type="similarity">
    <text evidence="3">Belongs to the cation transport ATPase (P-type) (TC 3.A.3) family. Type IIIB subfamily.</text>
</comment>
<evidence type="ECO:0000256" key="4">
    <source>
        <dbReference type="ARBA" id="ARBA00012786"/>
    </source>
</evidence>
<keyword evidence="7" id="KW-0997">Cell inner membrane</keyword>
<dbReference type="SUPFAM" id="SSF81665">
    <property type="entry name" value="Calcium ATPase, transmembrane domain M"/>
    <property type="match status" value="1"/>
</dbReference>
<evidence type="ECO:0000256" key="8">
    <source>
        <dbReference type="ARBA" id="ARBA00022553"/>
    </source>
</evidence>
<dbReference type="Pfam" id="PF00690">
    <property type="entry name" value="Cation_ATPase_N"/>
    <property type="match status" value="1"/>
</dbReference>
<protein>
    <recommendedName>
        <fullName evidence="5">Magnesium-transporting ATPase, P-type 1</fullName>
        <ecNumber evidence="4">7.2.2.14</ecNumber>
    </recommendedName>
    <alternativeName>
        <fullName evidence="16">Mg(2+) transport ATPase, P-type 1</fullName>
    </alternativeName>
</protein>
<gene>
    <name evidence="22" type="primary">mgtA</name>
    <name evidence="22" type="ORF">ACFQ4H_08130</name>
</gene>
<feature type="transmembrane region" description="Helical" evidence="20">
    <location>
        <begin position="826"/>
        <end position="845"/>
    </location>
</feature>
<dbReference type="Pfam" id="PF00702">
    <property type="entry name" value="Hydrolase"/>
    <property type="match status" value="1"/>
</dbReference>
<evidence type="ECO:0000256" key="2">
    <source>
        <dbReference type="ARBA" id="ARBA00004429"/>
    </source>
</evidence>
<evidence type="ECO:0000256" key="14">
    <source>
        <dbReference type="ARBA" id="ARBA00022989"/>
    </source>
</evidence>
<dbReference type="PRINTS" id="PR01836">
    <property type="entry name" value="MGATPASE"/>
</dbReference>
<dbReference type="SFLD" id="SFLDG00002">
    <property type="entry name" value="C1.7:_P-type_atpase_like"/>
    <property type="match status" value="1"/>
</dbReference>
<keyword evidence="11" id="KW-0067">ATP-binding</keyword>
<dbReference type="InterPro" id="IPR044492">
    <property type="entry name" value="P_typ_ATPase_HD_dom"/>
</dbReference>
<comment type="subcellular location">
    <subcellularLocation>
        <location evidence="2">Cell inner membrane</location>
        <topology evidence="2">Multi-pass membrane protein</topology>
    </subcellularLocation>
</comment>